<keyword evidence="9" id="KW-0961">Cell wall biogenesis/degradation</keyword>
<evidence type="ECO:0000256" key="5">
    <source>
        <dbReference type="ARBA" id="ARBA00022729"/>
    </source>
</evidence>
<evidence type="ECO:0000313" key="13">
    <source>
        <dbReference type="Proteomes" id="UP000480684"/>
    </source>
</evidence>
<keyword evidence="5" id="KW-0732">Signal</keyword>
<comment type="similarity">
    <text evidence="10">Belongs to the peptidase M15 family.</text>
</comment>
<sequence length="192" mass="20830">MHRSDDAKPRETLSRRSFLTFGLGAAAATATTLATSPVEAAVRALPERGLHLYNVHTGETLKTVYWSQGRYLTKSLVQINRFLRDHRSGDVAQMDPRLLDLMLAVHKKFSGKGAIHIISGYRSPASNALLVSQTDGVAHNSLHMAGKAVDIRIPGQSCNIVGRAAKSLRAGGVGTYPSSNFVHIDTGRVRSW</sequence>
<comment type="pathway">
    <text evidence="2">Cell wall biogenesis; cell wall polysaccharide biosynthesis.</text>
</comment>
<dbReference type="RefSeq" id="WP_163677799.1">
    <property type="nucleotide sequence ID" value="NZ_JAAIYP010000035.1"/>
</dbReference>
<comment type="cofactor">
    <cofactor evidence="1">
        <name>Zn(2+)</name>
        <dbReference type="ChEBI" id="CHEBI:29105"/>
    </cofactor>
</comment>
<evidence type="ECO:0000313" key="12">
    <source>
        <dbReference type="EMBL" id="NFV80136.1"/>
    </source>
</evidence>
<dbReference type="GO" id="GO:0008237">
    <property type="term" value="F:metallopeptidase activity"/>
    <property type="evidence" value="ECO:0007669"/>
    <property type="project" value="UniProtKB-KW"/>
</dbReference>
<name>A0A7C9QV98_9PROT</name>
<keyword evidence="4" id="KW-0479">Metal-binding</keyword>
<evidence type="ECO:0000256" key="7">
    <source>
        <dbReference type="ARBA" id="ARBA00022833"/>
    </source>
</evidence>
<dbReference type="PROSITE" id="PS51318">
    <property type="entry name" value="TAT"/>
    <property type="match status" value="1"/>
</dbReference>
<dbReference type="Gene3D" id="3.30.1380.10">
    <property type="match status" value="1"/>
</dbReference>
<gene>
    <name evidence="12" type="ORF">G4223_08440</name>
</gene>
<organism evidence="12 13">
    <name type="scientific">Magnetospirillum aberrantis SpK</name>
    <dbReference type="NCBI Taxonomy" id="908842"/>
    <lineage>
        <taxon>Bacteria</taxon>
        <taxon>Pseudomonadati</taxon>
        <taxon>Pseudomonadota</taxon>
        <taxon>Alphaproteobacteria</taxon>
        <taxon>Rhodospirillales</taxon>
        <taxon>Rhodospirillaceae</taxon>
        <taxon>Magnetospirillum</taxon>
    </lineage>
</organism>
<dbReference type="PANTHER" id="PTHR37425">
    <property type="match status" value="1"/>
</dbReference>
<protein>
    <recommendedName>
        <fullName evidence="11">Murein endopeptidase K</fullName>
    </recommendedName>
</protein>
<keyword evidence="7" id="KW-0862">Zinc</keyword>
<dbReference type="InterPro" id="IPR019546">
    <property type="entry name" value="TAT_signal_bac_arc"/>
</dbReference>
<keyword evidence="8" id="KW-0482">Metalloprotease</keyword>
<evidence type="ECO:0000256" key="10">
    <source>
        <dbReference type="ARBA" id="ARBA00093448"/>
    </source>
</evidence>
<evidence type="ECO:0000256" key="8">
    <source>
        <dbReference type="ARBA" id="ARBA00023049"/>
    </source>
</evidence>
<dbReference type="InterPro" id="IPR009045">
    <property type="entry name" value="Zn_M74/Hedgehog-like"/>
</dbReference>
<reference evidence="12 13" key="1">
    <citation type="submission" date="2020-02" db="EMBL/GenBank/DDBJ databases">
        <authorList>
            <person name="Dziuba M."/>
            <person name="Kuznetsov B."/>
            <person name="Mardanov A."/>
            <person name="Ravin N."/>
            <person name="Grouzdev D."/>
        </authorList>
    </citation>
    <scope>NUCLEOTIDE SEQUENCE [LARGE SCALE GENOMIC DNA]</scope>
    <source>
        <strain evidence="12 13">SpK</strain>
    </source>
</reference>
<keyword evidence="13" id="KW-1185">Reference proteome</keyword>
<dbReference type="GO" id="GO:0006508">
    <property type="term" value="P:proteolysis"/>
    <property type="evidence" value="ECO:0007669"/>
    <property type="project" value="UniProtKB-KW"/>
</dbReference>
<dbReference type="NCBIfam" id="TIGR01409">
    <property type="entry name" value="TAT_signal_seq"/>
    <property type="match status" value="1"/>
</dbReference>
<keyword evidence="6" id="KW-0378">Hydrolase</keyword>
<evidence type="ECO:0000256" key="6">
    <source>
        <dbReference type="ARBA" id="ARBA00022801"/>
    </source>
</evidence>
<keyword evidence="3" id="KW-0645">Protease</keyword>
<evidence type="ECO:0000256" key="1">
    <source>
        <dbReference type="ARBA" id="ARBA00001947"/>
    </source>
</evidence>
<accession>A0A7C9QV98</accession>
<dbReference type="PANTHER" id="PTHR37425:SF1">
    <property type="entry name" value="OUTER MEMBRANE PROTEIN"/>
    <property type="match status" value="1"/>
</dbReference>
<dbReference type="AlphaFoldDB" id="A0A7C9QV98"/>
<evidence type="ECO:0000256" key="2">
    <source>
        <dbReference type="ARBA" id="ARBA00004776"/>
    </source>
</evidence>
<evidence type="ECO:0000256" key="11">
    <source>
        <dbReference type="ARBA" id="ARBA00093666"/>
    </source>
</evidence>
<dbReference type="InterPro" id="IPR010275">
    <property type="entry name" value="MepK"/>
</dbReference>
<dbReference type="Pfam" id="PF05951">
    <property type="entry name" value="Peptidase_M15_2"/>
    <property type="match status" value="1"/>
</dbReference>
<dbReference type="Proteomes" id="UP000480684">
    <property type="component" value="Unassembled WGS sequence"/>
</dbReference>
<dbReference type="GO" id="GO:0046872">
    <property type="term" value="F:metal ion binding"/>
    <property type="evidence" value="ECO:0007669"/>
    <property type="project" value="UniProtKB-KW"/>
</dbReference>
<dbReference type="GO" id="GO:0071555">
    <property type="term" value="P:cell wall organization"/>
    <property type="evidence" value="ECO:0007669"/>
    <property type="project" value="UniProtKB-KW"/>
</dbReference>
<dbReference type="SUPFAM" id="SSF55166">
    <property type="entry name" value="Hedgehog/DD-peptidase"/>
    <property type="match status" value="1"/>
</dbReference>
<dbReference type="EMBL" id="JAAIYP010000035">
    <property type="protein sequence ID" value="NFV80136.1"/>
    <property type="molecule type" value="Genomic_DNA"/>
</dbReference>
<dbReference type="InterPro" id="IPR006311">
    <property type="entry name" value="TAT_signal"/>
</dbReference>
<evidence type="ECO:0000256" key="9">
    <source>
        <dbReference type="ARBA" id="ARBA00023316"/>
    </source>
</evidence>
<proteinExistence type="inferred from homology"/>
<evidence type="ECO:0000256" key="3">
    <source>
        <dbReference type="ARBA" id="ARBA00022670"/>
    </source>
</evidence>
<evidence type="ECO:0000256" key="4">
    <source>
        <dbReference type="ARBA" id="ARBA00022723"/>
    </source>
</evidence>
<comment type="caution">
    <text evidence="12">The sequence shown here is derived from an EMBL/GenBank/DDBJ whole genome shotgun (WGS) entry which is preliminary data.</text>
</comment>